<keyword evidence="3" id="KW-1185">Reference proteome</keyword>
<protein>
    <recommendedName>
        <fullName evidence="4">Secretion system C-terminal sorting domain-containing protein</fullName>
    </recommendedName>
</protein>
<evidence type="ECO:0000313" key="2">
    <source>
        <dbReference type="EMBL" id="PAP75978.1"/>
    </source>
</evidence>
<evidence type="ECO:0000256" key="1">
    <source>
        <dbReference type="SAM" id="SignalP"/>
    </source>
</evidence>
<accession>A0A271IYD9</accession>
<dbReference type="Gene3D" id="2.60.40.4070">
    <property type="match status" value="1"/>
</dbReference>
<reference evidence="2 3" key="1">
    <citation type="submission" date="2016-11" db="EMBL/GenBank/DDBJ databases">
        <title>Study of marine rhodopsin-containing bacteria.</title>
        <authorList>
            <person name="Yoshizawa S."/>
            <person name="Kumagai Y."/>
            <person name="Kogure K."/>
        </authorList>
    </citation>
    <scope>NUCLEOTIDE SEQUENCE [LARGE SCALE GENOMIC DNA]</scope>
    <source>
        <strain evidence="2 3">SAORIC-28</strain>
    </source>
</reference>
<name>A0A271IYD9_9BACT</name>
<organism evidence="2 3">
    <name type="scientific">Rubrivirga marina</name>
    <dbReference type="NCBI Taxonomy" id="1196024"/>
    <lineage>
        <taxon>Bacteria</taxon>
        <taxon>Pseudomonadati</taxon>
        <taxon>Rhodothermota</taxon>
        <taxon>Rhodothermia</taxon>
        <taxon>Rhodothermales</taxon>
        <taxon>Rubricoccaceae</taxon>
        <taxon>Rubrivirga</taxon>
    </lineage>
</organism>
<proteinExistence type="predicted"/>
<gene>
    <name evidence="2" type="ORF">BSZ37_05745</name>
</gene>
<dbReference type="Proteomes" id="UP000216339">
    <property type="component" value="Unassembled WGS sequence"/>
</dbReference>
<evidence type="ECO:0000313" key="3">
    <source>
        <dbReference type="Proteomes" id="UP000216339"/>
    </source>
</evidence>
<keyword evidence="1" id="KW-0732">Signal</keyword>
<feature type="signal peptide" evidence="1">
    <location>
        <begin position="1"/>
        <end position="26"/>
    </location>
</feature>
<sequence length="364" mass="37900">MALPMSRFYAFCAALVALLVAPVTSAQITITRADIEAYLQSSGTASSFELASPPSALQALADRSGPNQTWDLTAFTWTPGEVSTFRPATGTVPGSEIPEFQEATHVIEFDVPEGDAAYSYFRIGDGFDVIGVVGTDEDTGETLGLRFDPYERGFPLPLTSGATWSEAYSLEFIPAFEGITADATETSTVEGWGTLVTPAGQLSVLKVRTKTVSTSTIEAEGQEPIVMTDSLYTIEFISTSGAGAMITLDGEGVVDYASYTVLSGGTTAGEGGPHGGALDLALRSANPVRRGGPIEVGFALEAAGDVAVEAYDALGRRVATLTDGTRSAGPQRVVLATDTLPAGVYVVRVRAGTEAGALRVTVTD</sequence>
<feature type="chain" id="PRO_5012267172" description="Secretion system C-terminal sorting domain-containing protein" evidence="1">
    <location>
        <begin position="27"/>
        <end position="364"/>
    </location>
</feature>
<dbReference type="EMBL" id="MQWD01000001">
    <property type="protein sequence ID" value="PAP75978.1"/>
    <property type="molecule type" value="Genomic_DNA"/>
</dbReference>
<evidence type="ECO:0008006" key="4">
    <source>
        <dbReference type="Google" id="ProtNLM"/>
    </source>
</evidence>
<dbReference type="AlphaFoldDB" id="A0A271IYD9"/>
<comment type="caution">
    <text evidence="2">The sequence shown here is derived from an EMBL/GenBank/DDBJ whole genome shotgun (WGS) entry which is preliminary data.</text>
</comment>